<evidence type="ECO:0000313" key="3">
    <source>
        <dbReference type="Proteomes" id="UP000332933"/>
    </source>
</evidence>
<evidence type="ECO:0000313" key="2">
    <source>
        <dbReference type="EMBL" id="VFT89898.1"/>
    </source>
</evidence>
<keyword evidence="3" id="KW-1185">Reference proteome</keyword>
<accession>A0A485KX74</accession>
<evidence type="ECO:0000313" key="1">
    <source>
        <dbReference type="EMBL" id="KAF0696175.1"/>
    </source>
</evidence>
<dbReference type="Proteomes" id="UP000332933">
    <property type="component" value="Unassembled WGS sequence"/>
</dbReference>
<name>A0A485KX74_9STRA</name>
<dbReference type="EMBL" id="VJMH01005423">
    <property type="protein sequence ID" value="KAF0696175.1"/>
    <property type="molecule type" value="Genomic_DNA"/>
</dbReference>
<dbReference type="Gene3D" id="2.40.70.10">
    <property type="entry name" value="Acid Proteases"/>
    <property type="match status" value="1"/>
</dbReference>
<proteinExistence type="predicted"/>
<dbReference type="AlphaFoldDB" id="A0A485KX74"/>
<reference evidence="1" key="2">
    <citation type="submission" date="2019-06" db="EMBL/GenBank/DDBJ databases">
        <title>Genomics analysis of Aphanomyces spp. identifies a new class of oomycete effector associated with host adaptation.</title>
        <authorList>
            <person name="Gaulin E."/>
        </authorList>
    </citation>
    <scope>NUCLEOTIDE SEQUENCE</scope>
    <source>
        <strain evidence="1">CBS 578.67</strain>
    </source>
</reference>
<sequence length="124" mass="14318">MIKSGVMNDTPVKVLIDSEATNSLCRLGLWKHVVRTKTNRLAGYVGAMSKPTRTREVKENVAIDVFFFKDTPMIEWDLKENDFDVILRQPWFQQHNPVIDWRKQTIVSMEETVEANVVAIDNPD</sequence>
<dbReference type="InterPro" id="IPR021109">
    <property type="entry name" value="Peptidase_aspartic_dom_sf"/>
</dbReference>
<protein>
    <submittedName>
        <fullName evidence="2">Aste57867_13053 protein</fullName>
    </submittedName>
</protein>
<reference evidence="2 3" key="1">
    <citation type="submission" date="2019-03" db="EMBL/GenBank/DDBJ databases">
        <authorList>
            <person name="Gaulin E."/>
            <person name="Dumas B."/>
        </authorList>
    </citation>
    <scope>NUCLEOTIDE SEQUENCE [LARGE SCALE GENOMIC DNA]</scope>
    <source>
        <strain evidence="2">CBS 568.67</strain>
    </source>
</reference>
<dbReference type="OrthoDB" id="2441393at2759"/>
<gene>
    <name evidence="2" type="primary">Aste57867_13053</name>
    <name evidence="1" type="ORF">As57867_013005</name>
    <name evidence="2" type="ORF">ASTE57867_13053</name>
</gene>
<dbReference type="Pfam" id="PF08284">
    <property type="entry name" value="RVP_2"/>
    <property type="match status" value="1"/>
</dbReference>
<dbReference type="EMBL" id="CAADRA010005444">
    <property type="protein sequence ID" value="VFT89898.1"/>
    <property type="molecule type" value="Genomic_DNA"/>
</dbReference>
<organism evidence="2 3">
    <name type="scientific">Aphanomyces stellatus</name>
    <dbReference type="NCBI Taxonomy" id="120398"/>
    <lineage>
        <taxon>Eukaryota</taxon>
        <taxon>Sar</taxon>
        <taxon>Stramenopiles</taxon>
        <taxon>Oomycota</taxon>
        <taxon>Saprolegniomycetes</taxon>
        <taxon>Saprolegniales</taxon>
        <taxon>Verrucalvaceae</taxon>
        <taxon>Aphanomyces</taxon>
    </lineage>
</organism>